<dbReference type="AlphaFoldDB" id="A0A3P7L5Z1"/>
<dbReference type="PANTHER" id="PTHR47324">
    <property type="entry name" value="PROTEIN IRG-7-RELATED"/>
    <property type="match status" value="1"/>
</dbReference>
<organism evidence="1 2">
    <name type="scientific">Strongylus vulgaris</name>
    <name type="common">Blood worm</name>
    <dbReference type="NCBI Taxonomy" id="40348"/>
    <lineage>
        <taxon>Eukaryota</taxon>
        <taxon>Metazoa</taxon>
        <taxon>Ecdysozoa</taxon>
        <taxon>Nematoda</taxon>
        <taxon>Chromadorea</taxon>
        <taxon>Rhabditida</taxon>
        <taxon>Rhabditina</taxon>
        <taxon>Rhabditomorpha</taxon>
        <taxon>Strongyloidea</taxon>
        <taxon>Strongylidae</taxon>
        <taxon>Strongylus</taxon>
    </lineage>
</organism>
<dbReference type="InterPro" id="IPR053295">
    <property type="entry name" value="Innate_immunity_reg"/>
</dbReference>
<gene>
    <name evidence="1" type="ORF">SVUK_LOCUS9810</name>
</gene>
<sequence length="207" mass="22670">MHFTVSNQNYWYPPTVSSNVDGLIAAVNNITTMACPGPNGCSASQNIKRSFANNCPRPIMATLKNVLAMPDLAIPNSVILVVTRSSPEDYSLVNGMIQQLTESRAQVSLNLPKLNFCNTFIQVNFVLTGTSSPCGEGWNTPSSNAFFTATSYSDGDVFMSPTDFTVNFLQQYVPSLYRSGGLDVGGTPNCNYDEFLFQVHLELWILL</sequence>
<keyword evidence="2" id="KW-1185">Reference proteome</keyword>
<evidence type="ECO:0000313" key="1">
    <source>
        <dbReference type="EMBL" id="VDM74812.1"/>
    </source>
</evidence>
<dbReference type="EMBL" id="UYYB01094663">
    <property type="protein sequence ID" value="VDM74812.1"/>
    <property type="molecule type" value="Genomic_DNA"/>
</dbReference>
<evidence type="ECO:0000313" key="2">
    <source>
        <dbReference type="Proteomes" id="UP000270094"/>
    </source>
</evidence>
<protein>
    <submittedName>
        <fullName evidence="1">Uncharacterized protein</fullName>
    </submittedName>
</protein>
<proteinExistence type="predicted"/>
<accession>A0A3P7L5Z1</accession>
<dbReference type="PANTHER" id="PTHR47324:SF2">
    <property type="entry name" value="EGF-LIKE DOMAIN-CONTAINING PROTEIN-RELATED"/>
    <property type="match status" value="1"/>
</dbReference>
<reference evidence="1 2" key="1">
    <citation type="submission" date="2018-11" db="EMBL/GenBank/DDBJ databases">
        <authorList>
            <consortium name="Pathogen Informatics"/>
        </authorList>
    </citation>
    <scope>NUCLEOTIDE SEQUENCE [LARGE SCALE GENOMIC DNA]</scope>
</reference>
<dbReference type="Proteomes" id="UP000270094">
    <property type="component" value="Unassembled WGS sequence"/>
</dbReference>
<name>A0A3P7L5Z1_STRVU</name>